<accession>A0A0E9PWA0</accession>
<proteinExistence type="predicted"/>
<dbReference type="EMBL" id="GBXM01100217">
    <property type="protein sequence ID" value="JAH08360.1"/>
    <property type="molecule type" value="Transcribed_RNA"/>
</dbReference>
<name>A0A0E9PWA0_ANGAN</name>
<protein>
    <submittedName>
        <fullName evidence="1">Uncharacterized protein</fullName>
    </submittedName>
</protein>
<organism evidence="1">
    <name type="scientific">Anguilla anguilla</name>
    <name type="common">European freshwater eel</name>
    <name type="synonym">Muraena anguilla</name>
    <dbReference type="NCBI Taxonomy" id="7936"/>
    <lineage>
        <taxon>Eukaryota</taxon>
        <taxon>Metazoa</taxon>
        <taxon>Chordata</taxon>
        <taxon>Craniata</taxon>
        <taxon>Vertebrata</taxon>
        <taxon>Euteleostomi</taxon>
        <taxon>Actinopterygii</taxon>
        <taxon>Neopterygii</taxon>
        <taxon>Teleostei</taxon>
        <taxon>Anguilliformes</taxon>
        <taxon>Anguillidae</taxon>
        <taxon>Anguilla</taxon>
    </lineage>
</organism>
<evidence type="ECO:0000313" key="1">
    <source>
        <dbReference type="EMBL" id="JAH08360.1"/>
    </source>
</evidence>
<reference evidence="1" key="1">
    <citation type="submission" date="2014-11" db="EMBL/GenBank/DDBJ databases">
        <authorList>
            <person name="Amaro Gonzalez C."/>
        </authorList>
    </citation>
    <scope>NUCLEOTIDE SEQUENCE</scope>
</reference>
<reference evidence="1" key="2">
    <citation type="journal article" date="2015" name="Fish Shellfish Immunol.">
        <title>Early steps in the European eel (Anguilla anguilla)-Vibrio vulnificus interaction in the gills: Role of the RtxA13 toxin.</title>
        <authorList>
            <person name="Callol A."/>
            <person name="Pajuelo D."/>
            <person name="Ebbesson L."/>
            <person name="Teles M."/>
            <person name="MacKenzie S."/>
            <person name="Amaro C."/>
        </authorList>
    </citation>
    <scope>NUCLEOTIDE SEQUENCE</scope>
</reference>
<sequence>MTVCQRHCRNVCIPFLVSRTTLGMSKPHILCSVSLSVSGIA</sequence>
<dbReference type="AlphaFoldDB" id="A0A0E9PWA0"/>